<evidence type="ECO:0000313" key="1">
    <source>
        <dbReference type="EMBL" id="KAK2954945.1"/>
    </source>
</evidence>
<comment type="caution">
    <text evidence="1">The sequence shown here is derived from an EMBL/GenBank/DDBJ whole genome shotgun (WGS) entry which is preliminary data.</text>
</comment>
<organism evidence="1 2">
    <name type="scientific">Blattamonas nauphoetae</name>
    <dbReference type="NCBI Taxonomy" id="2049346"/>
    <lineage>
        <taxon>Eukaryota</taxon>
        <taxon>Metamonada</taxon>
        <taxon>Preaxostyla</taxon>
        <taxon>Oxymonadida</taxon>
        <taxon>Blattamonas</taxon>
    </lineage>
</organism>
<accession>A0ABQ9XTZ2</accession>
<gene>
    <name evidence="1" type="ORF">BLNAU_10085</name>
</gene>
<name>A0ABQ9XTZ2_9EUKA</name>
<sequence length="228" mass="26211">MEMVDSLIIHCSSAIRLTLVKADLIPQLLITLKPQSLSFAEAVDIHTRLLKILHESLWLASPDGLRELVIQECDGQQAVHEIVFQRVLAPLENYIRHLCENRFSIIDGNQSKVFLALLAEILEICAYYQPTMEFVLNLPVILTIPSCLTLFDDDWSLDCFLSSMVVLLREWTVERGVVRQMWKTVLRMLRMEGTEDVIEEKLRNDTSSAYGGWIVIRSIEWNNLHGMN</sequence>
<keyword evidence="2" id="KW-1185">Reference proteome</keyword>
<dbReference type="Proteomes" id="UP001281761">
    <property type="component" value="Unassembled WGS sequence"/>
</dbReference>
<evidence type="ECO:0000313" key="2">
    <source>
        <dbReference type="Proteomes" id="UP001281761"/>
    </source>
</evidence>
<reference evidence="1 2" key="1">
    <citation type="journal article" date="2022" name="bioRxiv">
        <title>Genomics of Preaxostyla Flagellates Illuminates Evolutionary Transitions and the Path Towards Mitochondrial Loss.</title>
        <authorList>
            <person name="Novak L.V.F."/>
            <person name="Treitli S.C."/>
            <person name="Pyrih J."/>
            <person name="Halakuc P."/>
            <person name="Pipaliya S.V."/>
            <person name="Vacek V."/>
            <person name="Brzon O."/>
            <person name="Soukal P."/>
            <person name="Eme L."/>
            <person name="Dacks J.B."/>
            <person name="Karnkowska A."/>
            <person name="Elias M."/>
            <person name="Hampl V."/>
        </authorList>
    </citation>
    <scope>NUCLEOTIDE SEQUENCE [LARGE SCALE GENOMIC DNA]</scope>
    <source>
        <strain evidence="1">NAU3</strain>
        <tissue evidence="1">Gut</tissue>
    </source>
</reference>
<proteinExistence type="predicted"/>
<dbReference type="EMBL" id="JARBJD010000072">
    <property type="protein sequence ID" value="KAK2954945.1"/>
    <property type="molecule type" value="Genomic_DNA"/>
</dbReference>
<protein>
    <submittedName>
        <fullName evidence="1">Uncharacterized protein</fullName>
    </submittedName>
</protein>